<dbReference type="GeneTree" id="ENSGT00940000154648"/>
<protein>
    <recommendedName>
        <fullName evidence="5">MI domain-containing protein</fullName>
    </recommendedName>
</protein>
<dbReference type="SMART" id="SM00543">
    <property type="entry name" value="MIF4G"/>
    <property type="match status" value="1"/>
</dbReference>
<name>A0A3P8X4E7_CYNSE</name>
<keyword evidence="7" id="KW-1185">Reference proteome</keyword>
<feature type="compositionally biased region" description="Basic and acidic residues" evidence="4">
    <location>
        <begin position="734"/>
        <end position="764"/>
    </location>
</feature>
<accession>A0A3P8X4E7</accession>
<feature type="compositionally biased region" description="Gly residues" evidence="4">
    <location>
        <begin position="687"/>
        <end position="704"/>
    </location>
</feature>
<proteinExistence type="inferred from homology"/>
<feature type="region of interest" description="Disordered" evidence="4">
    <location>
        <begin position="677"/>
        <end position="711"/>
    </location>
</feature>
<feature type="domain" description="MI" evidence="5">
    <location>
        <begin position="19"/>
        <end position="141"/>
    </location>
</feature>
<reference evidence="6" key="3">
    <citation type="submission" date="2025-09" db="UniProtKB">
        <authorList>
            <consortium name="Ensembl"/>
        </authorList>
    </citation>
    <scope>IDENTIFICATION</scope>
</reference>
<dbReference type="Ensembl" id="ENSCSET00000034227.1">
    <property type="protein sequence ID" value="ENSCSEP00000033792.1"/>
    <property type="gene ID" value="ENSCSEG00000021680.1"/>
</dbReference>
<evidence type="ECO:0000256" key="2">
    <source>
        <dbReference type="ARBA" id="ARBA00022540"/>
    </source>
</evidence>
<reference evidence="6 7" key="1">
    <citation type="journal article" date="2014" name="Nat. Genet.">
        <title>Whole-genome sequence of a flatfish provides insights into ZW sex chromosome evolution and adaptation to a benthic lifestyle.</title>
        <authorList>
            <person name="Chen S."/>
            <person name="Zhang G."/>
            <person name="Shao C."/>
            <person name="Huang Q."/>
            <person name="Liu G."/>
            <person name="Zhang P."/>
            <person name="Song W."/>
            <person name="An N."/>
            <person name="Chalopin D."/>
            <person name="Volff J.N."/>
            <person name="Hong Y."/>
            <person name="Li Q."/>
            <person name="Sha Z."/>
            <person name="Zhou H."/>
            <person name="Xie M."/>
            <person name="Yu Q."/>
            <person name="Liu Y."/>
            <person name="Xiang H."/>
            <person name="Wang N."/>
            <person name="Wu K."/>
            <person name="Yang C."/>
            <person name="Zhou Q."/>
            <person name="Liao X."/>
            <person name="Yang L."/>
            <person name="Hu Q."/>
            <person name="Zhang J."/>
            <person name="Meng L."/>
            <person name="Jin L."/>
            <person name="Tian Y."/>
            <person name="Lian J."/>
            <person name="Yang J."/>
            <person name="Miao G."/>
            <person name="Liu S."/>
            <person name="Liang Z."/>
            <person name="Yan F."/>
            <person name="Li Y."/>
            <person name="Sun B."/>
            <person name="Zhang H."/>
            <person name="Zhang J."/>
            <person name="Zhu Y."/>
            <person name="Du M."/>
            <person name="Zhao Y."/>
            <person name="Schartl M."/>
            <person name="Tang Q."/>
            <person name="Wang J."/>
        </authorList>
    </citation>
    <scope>NUCLEOTIDE SEQUENCE</scope>
</reference>
<evidence type="ECO:0000313" key="6">
    <source>
        <dbReference type="Ensembl" id="ENSCSEP00000033792.1"/>
    </source>
</evidence>
<feature type="region of interest" description="Disordered" evidence="4">
    <location>
        <begin position="727"/>
        <end position="799"/>
    </location>
</feature>
<dbReference type="InterPro" id="IPR003890">
    <property type="entry name" value="MIF4G-like_typ-3"/>
</dbReference>
<feature type="region of interest" description="Disordered" evidence="4">
    <location>
        <begin position="626"/>
        <end position="645"/>
    </location>
</feature>
<evidence type="ECO:0000313" key="7">
    <source>
        <dbReference type="Proteomes" id="UP000265120"/>
    </source>
</evidence>
<evidence type="ECO:0000256" key="4">
    <source>
        <dbReference type="SAM" id="MobiDB-lite"/>
    </source>
</evidence>
<dbReference type="Pfam" id="PF02847">
    <property type="entry name" value="MA3"/>
    <property type="match status" value="1"/>
</dbReference>
<dbReference type="FunFam" id="1.25.40.180:FF:000001">
    <property type="entry name" value="Eukaryotic translation initiation factor 4 gamma, 3, putative"/>
    <property type="match status" value="1"/>
</dbReference>
<dbReference type="PANTHER" id="PTHR23253:SF78">
    <property type="entry name" value="EUKARYOTIC TRANSLATION INITIATION FACTOR 4G1, ISOFORM B-RELATED"/>
    <property type="match status" value="1"/>
</dbReference>
<reference evidence="6" key="2">
    <citation type="submission" date="2025-08" db="UniProtKB">
        <authorList>
            <consortium name="Ensembl"/>
        </authorList>
    </citation>
    <scope>IDENTIFICATION</scope>
</reference>
<dbReference type="InParanoid" id="A0A3P8X4E7"/>
<dbReference type="SMART" id="SM00544">
    <property type="entry name" value="MA3"/>
    <property type="match status" value="1"/>
</dbReference>
<evidence type="ECO:0000256" key="3">
    <source>
        <dbReference type="ARBA" id="ARBA00022917"/>
    </source>
</evidence>
<dbReference type="FunFam" id="1.25.40.180:FF:000003">
    <property type="entry name" value="Putative eukaryotic translation initiation factor 4 gamma 1"/>
    <property type="match status" value="1"/>
</dbReference>
<evidence type="ECO:0000256" key="1">
    <source>
        <dbReference type="ARBA" id="ARBA00005775"/>
    </source>
</evidence>
<dbReference type="GO" id="GO:0003729">
    <property type="term" value="F:mRNA binding"/>
    <property type="evidence" value="ECO:0007669"/>
    <property type="project" value="TreeGrafter"/>
</dbReference>
<keyword evidence="3" id="KW-0648">Protein biosynthesis</keyword>
<feature type="compositionally biased region" description="Basic residues" evidence="4">
    <location>
        <begin position="784"/>
        <end position="796"/>
    </location>
</feature>
<keyword evidence="2" id="KW-0396">Initiation factor</keyword>
<comment type="similarity">
    <text evidence="1">Belongs to the eukaryotic initiation factor 4G family.</text>
</comment>
<dbReference type="Pfam" id="PF02854">
    <property type="entry name" value="MIF4G"/>
    <property type="match status" value="1"/>
</dbReference>
<organism evidence="6 7">
    <name type="scientific">Cynoglossus semilaevis</name>
    <name type="common">Tongue sole</name>
    <dbReference type="NCBI Taxonomy" id="244447"/>
    <lineage>
        <taxon>Eukaryota</taxon>
        <taxon>Metazoa</taxon>
        <taxon>Chordata</taxon>
        <taxon>Craniata</taxon>
        <taxon>Vertebrata</taxon>
        <taxon>Euteleostomi</taxon>
        <taxon>Actinopterygii</taxon>
        <taxon>Neopterygii</taxon>
        <taxon>Teleostei</taxon>
        <taxon>Neoteleostei</taxon>
        <taxon>Acanthomorphata</taxon>
        <taxon>Carangaria</taxon>
        <taxon>Pleuronectiformes</taxon>
        <taxon>Pleuronectoidei</taxon>
        <taxon>Cynoglossidae</taxon>
        <taxon>Cynoglossinae</taxon>
        <taxon>Cynoglossus</taxon>
    </lineage>
</organism>
<dbReference type="Proteomes" id="UP000265120">
    <property type="component" value="Chromosome 20"/>
</dbReference>
<dbReference type="AlphaFoldDB" id="A0A3P8X4E7"/>
<dbReference type="GO" id="GO:0016281">
    <property type="term" value="C:eukaryotic translation initiation factor 4F complex"/>
    <property type="evidence" value="ECO:0007669"/>
    <property type="project" value="TreeGrafter"/>
</dbReference>
<dbReference type="InterPro" id="IPR016024">
    <property type="entry name" value="ARM-type_fold"/>
</dbReference>
<dbReference type="PROSITE" id="PS51366">
    <property type="entry name" value="MI"/>
    <property type="match status" value="1"/>
</dbReference>
<dbReference type="Gene3D" id="1.25.40.180">
    <property type="match status" value="2"/>
</dbReference>
<dbReference type="GO" id="GO:0003743">
    <property type="term" value="F:translation initiation factor activity"/>
    <property type="evidence" value="ECO:0007669"/>
    <property type="project" value="UniProtKB-KW"/>
</dbReference>
<sequence>MEKHCIRECEGAAASTTDQIKEKSTAIVEEYLRVGDVNEALRCVAEFVSDSSLHLFVQSSMALTLERRTDSQEQIGRLLHKLVEAGMLPAQQYYRGLGEILVAAAGTADDTPHIWLHLAELITPLLQVGGIPMGQLFSEISRFLLPLGKAAELLVQILRLLCKRSPPEKVGEMWVEAKLKWKDFLLEDEDVDKFVTEQKVDFTIADHGPVVPVQPSTGAGDNTKNKQNNDIEVCRVLYQRNEQKTPHKQQCGPLNPTKQRRQYNSDFLLSLRFAKDSVIKPEGLPDVGDVVLEKINKTPLQLSQRSQLLGPDFTPSYLRKLGGRLLGGPRGSPSAARCLQLDQSKEPGKFPGGLALNNKMQLNNSWKPSAKSFDCRDSDQVETYELYEHLCSILNTMTLQNFQEMMRWVTRLTIDTEEKLKGVIDIIFAKAISQPSISVMYAKVCHRLMSLSVPASDTPDVPVTFHRLLIDRCQKEFEDQPQDENLEKVQKESKASDAARRHILGNMKFIGELFKLKMLTEAIMHNCVMTLLRKQDEEPLECLCKLLTIIGKDLDHEKAKPCMDQYFTQIDKIIKERRTSSRIRFMLLDILDLRRNSWVPRRGLPCPKTIEQIYKETEKNREQIKVREQHMRSRGNRTPGGGWVSHLQDEGWKLVPISKNRPNDTTYVNLTTKPGGLELKSQQLDPGGNGFLGSWGKSSGGGAGTKPAGPATSTFNHFSVLQQSDPLLSPVSSDQRDHCELSEDREDQMSKKTSSRELPNHGGRDGGNAALAEHHVCNMNEGRKWRRRKQTSKQSSHKREREMKVSCVFWESLFFRSRIY</sequence>
<dbReference type="SUPFAM" id="SSF48371">
    <property type="entry name" value="ARM repeat"/>
    <property type="match status" value="2"/>
</dbReference>
<evidence type="ECO:0000259" key="5">
    <source>
        <dbReference type="PROSITE" id="PS51366"/>
    </source>
</evidence>
<dbReference type="PANTHER" id="PTHR23253">
    <property type="entry name" value="EUKARYOTIC TRANSLATION INITIATION FACTOR 4 GAMMA"/>
    <property type="match status" value="1"/>
</dbReference>
<dbReference type="STRING" id="244447.ENSCSEP00000033792"/>
<dbReference type="InterPro" id="IPR003891">
    <property type="entry name" value="Initiation_fac_eIF4g_MI"/>
</dbReference>